<sequence length="207" mass="22019">MAETTPPGPAFRAGRPVLKAASLRQWHDATRFLAEAEAHAARLRAEADAAFADGKARGHAEGLAAGQQEAATLLTATGVQIDRYFAGLDQTLADLVQQTIERILGGFDRRELVLQAVAHGLRQARLDHAATLRVAPELVAALRDRLADPGQELGDIARRVTVESDPGLAGDTCVMVTRYGHVELGIDAQLRALRDGLRRAGPGEAAP</sequence>
<organism evidence="7 8">
    <name type="scientific">Inquilinus ginsengisoli</name>
    <dbReference type="NCBI Taxonomy" id="363840"/>
    <lineage>
        <taxon>Bacteria</taxon>
        <taxon>Pseudomonadati</taxon>
        <taxon>Pseudomonadota</taxon>
        <taxon>Alphaproteobacteria</taxon>
        <taxon>Rhodospirillales</taxon>
        <taxon>Rhodospirillaceae</taxon>
        <taxon>Inquilinus</taxon>
    </lineage>
</organism>
<accession>A0ABU1K0H4</accession>
<dbReference type="Pfam" id="PF06635">
    <property type="entry name" value="T3SS_SCTL"/>
    <property type="match status" value="1"/>
</dbReference>
<dbReference type="PANTHER" id="PTHR34982:SF1">
    <property type="entry name" value="FLAGELLAR ASSEMBLY PROTEIN FLIH"/>
    <property type="match status" value="1"/>
</dbReference>
<comment type="similarity">
    <text evidence="5">Belongs to the SctL stator family.</text>
</comment>
<evidence type="ECO:0000256" key="1">
    <source>
        <dbReference type="ARBA" id="ARBA00004496"/>
    </source>
</evidence>
<reference evidence="7 8" key="1">
    <citation type="submission" date="2023-07" db="EMBL/GenBank/DDBJ databases">
        <title>Sorghum-associated microbial communities from plants grown in Nebraska, USA.</title>
        <authorList>
            <person name="Schachtman D."/>
        </authorList>
    </citation>
    <scope>NUCLEOTIDE SEQUENCE [LARGE SCALE GENOMIC DNA]</scope>
    <source>
        <strain evidence="7 8">584</strain>
    </source>
</reference>
<evidence type="ECO:0000256" key="5">
    <source>
        <dbReference type="ARBA" id="ARBA00024335"/>
    </source>
</evidence>
<dbReference type="NCBIfam" id="TIGR02499">
    <property type="entry name" value="HrpE_YscL_not"/>
    <property type="match status" value="1"/>
</dbReference>
<evidence type="ECO:0000313" key="7">
    <source>
        <dbReference type="EMBL" id="MDR6293269.1"/>
    </source>
</evidence>
<protein>
    <recommendedName>
        <fullName evidence="6">Type 3 secretion system stator protein</fullName>
    </recommendedName>
</protein>
<gene>
    <name evidence="7" type="ORF">E9232_005819</name>
</gene>
<evidence type="ECO:0000256" key="6">
    <source>
        <dbReference type="ARBA" id="ARBA00040494"/>
    </source>
</evidence>
<name>A0ABU1K0H4_9PROT</name>
<dbReference type="RefSeq" id="WP_309800095.1">
    <property type="nucleotide sequence ID" value="NZ_JAVDPW010000011.1"/>
</dbReference>
<evidence type="ECO:0000256" key="3">
    <source>
        <dbReference type="ARBA" id="ARBA00022490"/>
    </source>
</evidence>
<dbReference type="InterPro" id="IPR010586">
    <property type="entry name" value="T3SS_stator_protein"/>
</dbReference>
<keyword evidence="2" id="KW-0813">Transport</keyword>
<dbReference type="InterPro" id="IPR012842">
    <property type="entry name" value="T3SS_SctL/SctL2"/>
</dbReference>
<evidence type="ECO:0000313" key="8">
    <source>
        <dbReference type="Proteomes" id="UP001262410"/>
    </source>
</evidence>
<evidence type="ECO:0000256" key="2">
    <source>
        <dbReference type="ARBA" id="ARBA00022448"/>
    </source>
</evidence>
<proteinExistence type="inferred from homology"/>
<comment type="caution">
    <text evidence="7">The sequence shown here is derived from an EMBL/GenBank/DDBJ whole genome shotgun (WGS) entry which is preliminary data.</text>
</comment>
<evidence type="ECO:0000256" key="4">
    <source>
        <dbReference type="ARBA" id="ARBA00022927"/>
    </source>
</evidence>
<dbReference type="Proteomes" id="UP001262410">
    <property type="component" value="Unassembled WGS sequence"/>
</dbReference>
<dbReference type="EMBL" id="JAVDPW010000011">
    <property type="protein sequence ID" value="MDR6293269.1"/>
    <property type="molecule type" value="Genomic_DNA"/>
</dbReference>
<keyword evidence="4" id="KW-0653">Protein transport</keyword>
<keyword evidence="3" id="KW-0963">Cytoplasm</keyword>
<keyword evidence="8" id="KW-1185">Reference proteome</keyword>
<comment type="subcellular location">
    <subcellularLocation>
        <location evidence="1">Cytoplasm</location>
    </subcellularLocation>
</comment>
<dbReference type="PANTHER" id="PTHR34982">
    <property type="entry name" value="YOP PROTEINS TRANSLOCATION PROTEIN L"/>
    <property type="match status" value="1"/>
</dbReference>
<dbReference type="InterPro" id="IPR051472">
    <property type="entry name" value="T3SS_Stator/FliH"/>
</dbReference>